<feature type="compositionally biased region" description="Basic and acidic residues" evidence="1">
    <location>
        <begin position="165"/>
        <end position="180"/>
    </location>
</feature>
<dbReference type="AlphaFoldDB" id="A0A261FFR1"/>
<evidence type="ECO:0000256" key="1">
    <source>
        <dbReference type="SAM" id="MobiDB-lite"/>
    </source>
</evidence>
<dbReference type="Proteomes" id="UP000216444">
    <property type="component" value="Unassembled WGS sequence"/>
</dbReference>
<name>A0A261FFR1_9BIFI</name>
<evidence type="ECO:0000313" key="3">
    <source>
        <dbReference type="Proteomes" id="UP000216444"/>
    </source>
</evidence>
<evidence type="ECO:0008006" key="4">
    <source>
        <dbReference type="Google" id="ProtNLM"/>
    </source>
</evidence>
<accession>A0A261FFR1</accession>
<gene>
    <name evidence="2" type="ORF">BTIS_1096</name>
</gene>
<feature type="compositionally biased region" description="Acidic residues" evidence="1">
    <location>
        <begin position="1"/>
        <end position="10"/>
    </location>
</feature>
<sequence length="180" mass="19770">MADENIEDQNPDAVDTGENTPDTDGAPKPPWERDGEEFSPEKAWSLIQHLREDNTRLKASNESNSAKLREIEDAKLSEQEKLQRDLEEAKARLAEADMAKAWAEARAAHPQLSEDDLELIGGGSPDEIKAKAAKLAARIAAQATASENPTNPALRAKPTGGIDPTVEHSKDWLRDRLTNQ</sequence>
<organism evidence="2 3">
    <name type="scientific">Bifidobacterium tissieri</name>
    <dbReference type="NCBI Taxonomy" id="1630162"/>
    <lineage>
        <taxon>Bacteria</taxon>
        <taxon>Bacillati</taxon>
        <taxon>Actinomycetota</taxon>
        <taxon>Actinomycetes</taxon>
        <taxon>Bifidobacteriales</taxon>
        <taxon>Bifidobacteriaceae</taxon>
        <taxon>Bifidobacterium</taxon>
    </lineage>
</organism>
<feature type="compositionally biased region" description="Polar residues" evidence="1">
    <location>
        <begin position="57"/>
        <end position="66"/>
    </location>
</feature>
<feature type="region of interest" description="Disordered" evidence="1">
    <location>
        <begin position="141"/>
        <end position="180"/>
    </location>
</feature>
<dbReference type="RefSeq" id="WP_094663453.1">
    <property type="nucleotide sequence ID" value="NZ_MWWV01000006.1"/>
</dbReference>
<keyword evidence="3" id="KW-1185">Reference proteome</keyword>
<comment type="caution">
    <text evidence="2">The sequence shown here is derived from an EMBL/GenBank/DDBJ whole genome shotgun (WGS) entry which is preliminary data.</text>
</comment>
<evidence type="ECO:0000313" key="2">
    <source>
        <dbReference type="EMBL" id="OZG57855.1"/>
    </source>
</evidence>
<reference evidence="2 3" key="1">
    <citation type="journal article" date="2017" name="BMC Genomics">
        <title>Comparative genomic and phylogenomic analyses of the Bifidobacteriaceae family.</title>
        <authorList>
            <person name="Lugli G.A."/>
            <person name="Milani C."/>
            <person name="Turroni F."/>
            <person name="Duranti S."/>
            <person name="Mancabelli L."/>
            <person name="Mangifesta M."/>
            <person name="Ferrario C."/>
            <person name="Modesto M."/>
            <person name="Mattarelli P."/>
            <person name="Jiri K."/>
            <person name="van Sinderen D."/>
            <person name="Ventura M."/>
        </authorList>
    </citation>
    <scope>NUCLEOTIDE SEQUENCE [LARGE SCALE GENOMIC DNA]</scope>
    <source>
        <strain evidence="2 3">DSM 100201</strain>
    </source>
</reference>
<feature type="region of interest" description="Disordered" evidence="1">
    <location>
        <begin position="55"/>
        <end position="74"/>
    </location>
</feature>
<protein>
    <recommendedName>
        <fullName evidence="4">Scaffolding protein</fullName>
    </recommendedName>
</protein>
<feature type="region of interest" description="Disordered" evidence="1">
    <location>
        <begin position="1"/>
        <end position="42"/>
    </location>
</feature>
<proteinExistence type="predicted"/>
<dbReference type="EMBL" id="MWWV01000006">
    <property type="protein sequence ID" value="OZG57855.1"/>
    <property type="molecule type" value="Genomic_DNA"/>
</dbReference>